<gene>
    <name evidence="2" type="ORF">H4W31_007585</name>
</gene>
<organism evidence="2 3">
    <name type="scientific">Plantactinospora soyae</name>
    <dbReference type="NCBI Taxonomy" id="1544732"/>
    <lineage>
        <taxon>Bacteria</taxon>
        <taxon>Bacillati</taxon>
        <taxon>Actinomycetota</taxon>
        <taxon>Actinomycetes</taxon>
        <taxon>Micromonosporales</taxon>
        <taxon>Micromonosporaceae</taxon>
        <taxon>Plantactinospora</taxon>
    </lineage>
</organism>
<dbReference type="InterPro" id="IPR002575">
    <property type="entry name" value="Aminoglycoside_PTrfase"/>
</dbReference>
<dbReference type="InterPro" id="IPR011009">
    <property type="entry name" value="Kinase-like_dom_sf"/>
</dbReference>
<dbReference type="AlphaFoldDB" id="A0A927MCA5"/>
<dbReference type="PANTHER" id="PTHR21310:SF15">
    <property type="entry name" value="AMINOGLYCOSIDE PHOSPHOTRANSFERASE DOMAIN-CONTAINING PROTEIN"/>
    <property type="match status" value="1"/>
</dbReference>
<reference evidence="2" key="1">
    <citation type="submission" date="2020-10" db="EMBL/GenBank/DDBJ databases">
        <title>Sequencing the genomes of 1000 actinobacteria strains.</title>
        <authorList>
            <person name="Klenk H.-P."/>
        </authorList>
    </citation>
    <scope>NUCLEOTIDE SEQUENCE</scope>
    <source>
        <strain evidence="2">DSM 46832</strain>
    </source>
</reference>
<dbReference type="Proteomes" id="UP000649753">
    <property type="component" value="Unassembled WGS sequence"/>
</dbReference>
<name>A0A927MCA5_9ACTN</name>
<dbReference type="Pfam" id="PF01636">
    <property type="entry name" value="APH"/>
    <property type="match status" value="1"/>
</dbReference>
<dbReference type="GO" id="GO:0016301">
    <property type="term" value="F:kinase activity"/>
    <property type="evidence" value="ECO:0007669"/>
    <property type="project" value="UniProtKB-KW"/>
</dbReference>
<sequence>MEIHSSTRRHVTETELRSLVRRGFGDRVEIDRWQELTGGTYNAAYAIVLDDGTDLVLKVAPSPELKLLSHEVDLMRTEVDFYRRAGRADVAVPDVVYFDFGRDLIGTDFVFLSRVAGTDLHQTRDDLTPAQLAAVRGEIAAIAARLHTVTGSAYGYPLRGSRSWQPSWRAAFGAMVDDILADATRLGSVLPAPPERIGTLLRRHADALDEVRRPALVHFDLWDGNVFIAADAADTVRVTGLIDGERAFFGDPLAELVSMTLFRELDDEPEILAGYASAGHGRLELTDTARRRLTLYTSYLYLIMAIEGATRGWDGPERSEYEQRLVGLLDAQLGRLDQLRRG</sequence>
<dbReference type="Gene3D" id="3.90.1200.10">
    <property type="match status" value="1"/>
</dbReference>
<dbReference type="RefSeq" id="WP_192770926.1">
    <property type="nucleotide sequence ID" value="NZ_JADBEB010000001.1"/>
</dbReference>
<proteinExistence type="predicted"/>
<evidence type="ECO:0000259" key="1">
    <source>
        <dbReference type="Pfam" id="PF01636"/>
    </source>
</evidence>
<accession>A0A927MCA5</accession>
<evidence type="ECO:0000313" key="2">
    <source>
        <dbReference type="EMBL" id="MBE1491947.1"/>
    </source>
</evidence>
<dbReference type="PANTHER" id="PTHR21310">
    <property type="entry name" value="AMINOGLYCOSIDE PHOSPHOTRANSFERASE-RELATED-RELATED"/>
    <property type="match status" value="1"/>
</dbReference>
<dbReference type="Gene3D" id="3.30.200.20">
    <property type="entry name" value="Phosphorylase Kinase, domain 1"/>
    <property type="match status" value="1"/>
</dbReference>
<keyword evidence="2" id="KW-0808">Transferase</keyword>
<keyword evidence="3" id="KW-1185">Reference proteome</keyword>
<dbReference type="InterPro" id="IPR051678">
    <property type="entry name" value="AGP_Transferase"/>
</dbReference>
<comment type="caution">
    <text evidence="2">The sequence shown here is derived from an EMBL/GenBank/DDBJ whole genome shotgun (WGS) entry which is preliminary data.</text>
</comment>
<keyword evidence="2" id="KW-0418">Kinase</keyword>
<protein>
    <submittedName>
        <fullName evidence="2">Aminoglycoside phosphotransferase (APT) family kinase protein</fullName>
    </submittedName>
</protein>
<dbReference type="SUPFAM" id="SSF56112">
    <property type="entry name" value="Protein kinase-like (PK-like)"/>
    <property type="match status" value="1"/>
</dbReference>
<feature type="domain" description="Aminoglycoside phosphotransferase" evidence="1">
    <location>
        <begin position="33"/>
        <end position="287"/>
    </location>
</feature>
<evidence type="ECO:0000313" key="3">
    <source>
        <dbReference type="Proteomes" id="UP000649753"/>
    </source>
</evidence>
<dbReference type="EMBL" id="JADBEB010000001">
    <property type="protein sequence ID" value="MBE1491947.1"/>
    <property type="molecule type" value="Genomic_DNA"/>
</dbReference>